<feature type="domain" description="CAP-Gly" evidence="31">
    <location>
        <begin position="710"/>
        <end position="752"/>
    </location>
</feature>
<dbReference type="EMBL" id="JARO02002399">
    <property type="protein sequence ID" value="KPP72754.1"/>
    <property type="molecule type" value="Genomic_DNA"/>
</dbReference>
<feature type="domain" description="CAP-Gly" evidence="31">
    <location>
        <begin position="540"/>
        <end position="578"/>
    </location>
</feature>
<keyword evidence="12" id="KW-0597">Phosphoprotein</keyword>
<evidence type="ECO:0000256" key="23">
    <source>
        <dbReference type="ARBA" id="ARBA00022859"/>
    </source>
</evidence>
<dbReference type="STRING" id="113540.ENSSFOP00015002822"/>
<evidence type="ECO:0000256" key="19">
    <source>
        <dbReference type="ARBA" id="ARBA00022801"/>
    </source>
</evidence>
<dbReference type="InterPro" id="IPR028889">
    <property type="entry name" value="USP"/>
</dbReference>
<dbReference type="Pfam" id="PF01302">
    <property type="entry name" value="CAP_GLY"/>
    <property type="match status" value="3"/>
</dbReference>
<accession>A0A0P7XCB5</accession>
<evidence type="ECO:0000259" key="31">
    <source>
        <dbReference type="PROSITE" id="PS50245"/>
    </source>
</evidence>
<dbReference type="PROSITE" id="PS00972">
    <property type="entry name" value="USP_1"/>
    <property type="match status" value="1"/>
</dbReference>
<dbReference type="GO" id="GO:0005874">
    <property type="term" value="C:microtubule"/>
    <property type="evidence" value="ECO:0007669"/>
    <property type="project" value="UniProtKB-KW"/>
</dbReference>
<evidence type="ECO:0000256" key="12">
    <source>
        <dbReference type="ARBA" id="ARBA00022553"/>
    </source>
</evidence>
<sequence>MSSEGSSKYLFFIIVKELRNSCLPQGSICYIEEMQYVSKINSEEHMKTLEVKSMRYWVTERTVQVDALQQLTKKEAELLQTLDKDKDRFKCFEDRKELDFALSLSKDSPVEVNVRGEWCEGVVRYIGGIKEPERQHPITGMFFGIELMGRHKGKGGSIDSFGLKFFTCERDCAVFVPFTMVQGAPSKEDSYKNGGDFNHDNNMLSDESNTYLFFIIVQELLYSFDHPQGCICYIEENEYLSQVKTENSTTLFVRCVDSRLIKSVVSVDALQQLTKKEAELLQTLDKDKDRFKCFEDRKELDFALSLSKDSPVEVNVRGEWCEGVVRYIGGIKEPERQHPITGMFFGIELMGRHKGKGGSNDNFGPNKLFTCERDCAVFVPFTMVRGLPSKLNLGSKCEQNKLSDQSSQYLFFIVVKEPLHSCDTPQGCICCVQKEEYASKLNSKNMTSLVVTCMNSKLLPKVMSVDALQEITKEEAELLQALDKDKDRFKCFEDRKELDFALSLSEDSPVEVDVNGEWCEGMVRYAGGITELDRQHPITGMFFGIELKEKHKGKGQTDGTYRGKKYFACGRDCGVFVPFTRLRDSAPKPLDPLLPWKGVSGYQEEPLVVGERVTFFTDDDRGRHGIVMGLEKKQGMVYVLVSTDTHEKGEDGSPLSIPLQCVIKEELLSPDRLEPCMTPNGEDVTFSLGSMVEVKLFEGRTAYGTIRWIGTLPGYDGIRAGLELEEDIGVSDGTFKNKRFFQCPYKRGLFVRLASCRKDTRFLSAAPPDAAVSERNGDRGADELVPGRVAPLTSDKVLKMLMGDMKGIQGHCNSCYMDSALFSLFSCSSVLDSLLFMSVPQEDAQIQNILLQEIVNPLRTKGFVSEKSMMKLRKKLQSSGHCPTFTTDEKDPEEFLTLLMSDILRLEPLLKLSTGKKVQESYYYQIFLDQNHSLVLPTVRQLLEHSFWSNSLRLAEVPACLILQMPRFGKTFKMFNKIIPTLELDISDLLLDNPQECILCGQLAELECNNCFVDDTFGNTGFKQLCGKCSLQVSEAAFLSHLLPNAGPCGASVSAVQPLTGQVPLLCFTGGSRIRWGILPLQVHSHPKRSSHKPSHLRIPDGFRPSAIPPKEKLQLFAVLCIETSHYVSFVRHGRCPEDWVFFDSMADRQGDQDGYNIPRVQACPEVARYLEMPLGELAALNPRDMEGVAKRLFCDAYMYLYESPRMGLYH</sequence>
<dbReference type="SUPFAM" id="SSF54001">
    <property type="entry name" value="Cysteine proteinases"/>
    <property type="match status" value="1"/>
</dbReference>
<keyword evidence="17" id="KW-0479">Metal-binding</keyword>
<evidence type="ECO:0000256" key="14">
    <source>
        <dbReference type="ARBA" id="ARBA00022670"/>
    </source>
</evidence>
<dbReference type="GO" id="GO:0004843">
    <property type="term" value="F:cysteine-type deubiquitinase activity"/>
    <property type="evidence" value="ECO:0007669"/>
    <property type="project" value="UniProtKB-EC"/>
</dbReference>
<dbReference type="GO" id="GO:0045087">
    <property type="term" value="P:innate immune response"/>
    <property type="evidence" value="ECO:0007669"/>
    <property type="project" value="UniProtKB-KW"/>
</dbReference>
<evidence type="ECO:0000259" key="30">
    <source>
        <dbReference type="PROSITE" id="PS50235"/>
    </source>
</evidence>
<organism evidence="32 33">
    <name type="scientific">Scleropages formosus</name>
    <name type="common">Asian bonytongue</name>
    <name type="synonym">Osteoglossum formosum</name>
    <dbReference type="NCBI Taxonomy" id="113540"/>
    <lineage>
        <taxon>Eukaryota</taxon>
        <taxon>Metazoa</taxon>
        <taxon>Chordata</taxon>
        <taxon>Craniata</taxon>
        <taxon>Vertebrata</taxon>
        <taxon>Euteleostomi</taxon>
        <taxon>Actinopterygii</taxon>
        <taxon>Neopterygii</taxon>
        <taxon>Teleostei</taxon>
        <taxon>Osteoglossocephala</taxon>
        <taxon>Osteoglossomorpha</taxon>
        <taxon>Osteoglossiformes</taxon>
        <taxon>Osteoglossidae</taxon>
        <taxon>Scleropages</taxon>
    </lineage>
</organism>
<keyword evidence="11" id="KW-0963">Cytoplasm</keyword>
<comment type="similarity">
    <text evidence="7">Belongs to the peptidase C19 family.</text>
</comment>
<dbReference type="GO" id="GO:0005813">
    <property type="term" value="C:centrosome"/>
    <property type="evidence" value="ECO:0007669"/>
    <property type="project" value="UniProtKB-SubCell"/>
</dbReference>
<evidence type="ECO:0000256" key="2">
    <source>
        <dbReference type="ARBA" id="ARBA00004120"/>
    </source>
</evidence>
<keyword evidence="18" id="KW-0833">Ubl conjugation pathway</keyword>
<evidence type="ECO:0000256" key="29">
    <source>
        <dbReference type="ARBA" id="ARBA00046580"/>
    </source>
</evidence>
<comment type="caution">
    <text evidence="32">The sequence shown here is derived from an EMBL/GenBank/DDBJ whole genome shotgun (WGS) entry which is preliminary data.</text>
</comment>
<dbReference type="InterPro" id="IPR018200">
    <property type="entry name" value="USP_CS"/>
</dbReference>
<dbReference type="Gene3D" id="3.90.70.10">
    <property type="entry name" value="Cysteine proteinases"/>
    <property type="match status" value="2"/>
</dbReference>
<dbReference type="GO" id="GO:0046872">
    <property type="term" value="F:metal ion binding"/>
    <property type="evidence" value="ECO:0007669"/>
    <property type="project" value="UniProtKB-KW"/>
</dbReference>
<evidence type="ECO:0000313" key="32">
    <source>
        <dbReference type="EMBL" id="KPP72754.1"/>
    </source>
</evidence>
<evidence type="ECO:0000256" key="28">
    <source>
        <dbReference type="ARBA" id="ARBA00032487"/>
    </source>
</evidence>
<keyword evidence="23" id="KW-0391">Immunity</keyword>
<comment type="subcellular location">
    <subcellularLocation>
        <location evidence="5">Cell membrane</location>
        <topology evidence="5">Peripheral membrane protein</topology>
        <orientation evidence="5">Cytoplasmic side</orientation>
    </subcellularLocation>
    <subcellularLocation>
        <location evidence="2">Cytoplasm</location>
        <location evidence="2">Cytoskeleton</location>
        <location evidence="2">Cilium basal body</location>
    </subcellularLocation>
    <subcellularLocation>
        <location evidence="4">Cytoplasm</location>
        <location evidence="4">Cytoskeleton</location>
        <location evidence="4">Microtubule organizing center</location>
        <location evidence="4">Centrosome</location>
    </subcellularLocation>
    <subcellularLocation>
        <location evidence="3">Cytoplasm</location>
        <location evidence="3">Cytoskeleton</location>
        <location evidence="3">Spindle</location>
    </subcellularLocation>
    <subcellularLocation>
        <location evidence="6">Cytoplasm</location>
        <location evidence="6">Perinuclear region</location>
    </subcellularLocation>
</comment>
<dbReference type="SUPFAM" id="SSF74924">
    <property type="entry name" value="Cap-Gly domain"/>
    <property type="match status" value="4"/>
</dbReference>
<dbReference type="SMART" id="SM01052">
    <property type="entry name" value="CAP_GLY"/>
    <property type="match status" value="4"/>
</dbReference>
<evidence type="ECO:0000256" key="27">
    <source>
        <dbReference type="ARBA" id="ARBA00031094"/>
    </source>
</evidence>
<proteinExistence type="inferred from homology"/>
<evidence type="ECO:0000256" key="20">
    <source>
        <dbReference type="ARBA" id="ARBA00022807"/>
    </source>
</evidence>
<dbReference type="GO" id="GO:0005886">
    <property type="term" value="C:plasma membrane"/>
    <property type="evidence" value="ECO:0007669"/>
    <property type="project" value="UniProtKB-SubCell"/>
</dbReference>
<keyword evidence="22" id="KW-0832">Ubl conjugation</keyword>
<comment type="catalytic activity">
    <reaction evidence="1">
        <text>Thiol-dependent hydrolysis of ester, thioester, amide, peptide and isopeptide bonds formed by the C-terminal Gly of ubiquitin (a 76-residue protein attached to proteins as an intracellular targeting signal).</text>
        <dbReference type="EC" id="3.4.19.12"/>
    </reaction>
</comment>
<evidence type="ECO:0000256" key="5">
    <source>
        <dbReference type="ARBA" id="ARBA00004413"/>
    </source>
</evidence>
<evidence type="ECO:0000256" key="18">
    <source>
        <dbReference type="ARBA" id="ARBA00022786"/>
    </source>
</evidence>
<keyword evidence="16" id="KW-0493">Microtubule</keyword>
<dbReference type="GO" id="GO:0048471">
    <property type="term" value="C:perinuclear region of cytoplasm"/>
    <property type="evidence" value="ECO:0007669"/>
    <property type="project" value="UniProtKB-SubCell"/>
</dbReference>
<dbReference type="InterPro" id="IPR038765">
    <property type="entry name" value="Papain-like_cys_pep_sf"/>
</dbReference>
<evidence type="ECO:0000256" key="1">
    <source>
        <dbReference type="ARBA" id="ARBA00000707"/>
    </source>
</evidence>
<evidence type="ECO:0000256" key="11">
    <source>
        <dbReference type="ARBA" id="ARBA00022490"/>
    </source>
</evidence>
<keyword evidence="15" id="KW-0879">Wnt signaling pathway</keyword>
<dbReference type="AlphaFoldDB" id="A0A0P7XCB5"/>
<evidence type="ECO:0000256" key="24">
    <source>
        <dbReference type="ARBA" id="ARBA00023136"/>
    </source>
</evidence>
<evidence type="ECO:0000256" key="22">
    <source>
        <dbReference type="ARBA" id="ARBA00022843"/>
    </source>
</evidence>
<keyword evidence="24" id="KW-0472">Membrane</keyword>
<keyword evidence="21" id="KW-0862">Zinc</keyword>
<dbReference type="GO" id="GO:0006508">
    <property type="term" value="P:proteolysis"/>
    <property type="evidence" value="ECO:0007669"/>
    <property type="project" value="UniProtKB-KW"/>
</dbReference>
<dbReference type="PANTHER" id="PTHR11830">
    <property type="entry name" value="40S RIBOSOMAL PROTEIN S3A"/>
    <property type="match status" value="1"/>
</dbReference>
<comment type="subunit">
    <text evidence="29">Interacts (via CAP-Gly domain) with IKBKG/NEMO (via proline-rich C-terminal region). Interacts with TRAF2 and TRIP. Interacts with PLK1, DVL1, DVL3, MAVS, TBK1, IKKE and RIGI. Interacts (via CAP-Gly domain) with microtubules. Interacts with HDAC6 and BCL3. Interacts with MAP3K7. Identified in a complex with TRAF6 and SQSTM1. Interacts with OPTN and SQSTM1. Interacts with CEP350. Interacts with RNF31; the interaction is indirect and is mediated via SPATA2. Interacts with SPATA2 (via the PUB domain); the interaction is direct and recruits CYLD to the LUBAC complex, thereby regulating TNF-alpha-induced necroptosis.</text>
</comment>
<evidence type="ECO:0000256" key="4">
    <source>
        <dbReference type="ARBA" id="ARBA00004300"/>
    </source>
</evidence>
<evidence type="ECO:0000256" key="17">
    <source>
        <dbReference type="ARBA" id="ARBA00022723"/>
    </source>
</evidence>
<keyword evidence="20" id="KW-0788">Thiol protease</keyword>
<keyword evidence="25" id="KW-0966">Cell projection</keyword>
<dbReference type="EC" id="3.4.19.12" evidence="8"/>
<keyword evidence="19 32" id="KW-0378">Hydrolase</keyword>
<evidence type="ECO:0000256" key="3">
    <source>
        <dbReference type="ARBA" id="ARBA00004186"/>
    </source>
</evidence>
<dbReference type="GO" id="GO:0016055">
    <property type="term" value="P:Wnt signaling pathway"/>
    <property type="evidence" value="ECO:0007669"/>
    <property type="project" value="UniProtKB-KW"/>
</dbReference>
<keyword evidence="14" id="KW-0645">Protease</keyword>
<evidence type="ECO:0000256" key="9">
    <source>
        <dbReference type="ARBA" id="ARBA00018699"/>
    </source>
</evidence>
<evidence type="ECO:0000256" key="15">
    <source>
        <dbReference type="ARBA" id="ARBA00022687"/>
    </source>
</evidence>
<dbReference type="GO" id="GO:0005819">
    <property type="term" value="C:spindle"/>
    <property type="evidence" value="ECO:0007669"/>
    <property type="project" value="UniProtKB-SubCell"/>
</dbReference>
<evidence type="ECO:0000256" key="16">
    <source>
        <dbReference type="ARBA" id="ARBA00022701"/>
    </source>
</evidence>
<dbReference type="GO" id="GO:0016579">
    <property type="term" value="P:protein deubiquitination"/>
    <property type="evidence" value="ECO:0007669"/>
    <property type="project" value="InterPro"/>
</dbReference>
<evidence type="ECO:0000256" key="13">
    <source>
        <dbReference type="ARBA" id="ARBA00022588"/>
    </source>
</evidence>
<gene>
    <name evidence="32" type="ORF">Z043_108218</name>
</gene>
<evidence type="ECO:0000256" key="10">
    <source>
        <dbReference type="ARBA" id="ARBA00022475"/>
    </source>
</evidence>
<dbReference type="Pfam" id="PF00443">
    <property type="entry name" value="UCH"/>
    <property type="match status" value="1"/>
</dbReference>
<protein>
    <recommendedName>
        <fullName evidence="9">Ubiquitin carboxyl-terminal hydrolase CYLD</fullName>
        <ecNumber evidence="8">3.4.19.12</ecNumber>
    </recommendedName>
    <alternativeName>
        <fullName evidence="26">Deubiquitinating enzyme CYLD</fullName>
    </alternativeName>
    <alternativeName>
        <fullName evidence="27">Ubiquitin thioesterase CYLD</fullName>
    </alternativeName>
    <alternativeName>
        <fullName evidence="28">Ubiquitin-specific-processing protease CYLD</fullName>
    </alternativeName>
</protein>
<dbReference type="Proteomes" id="UP000034805">
    <property type="component" value="Unassembled WGS sequence"/>
</dbReference>
<evidence type="ECO:0000256" key="26">
    <source>
        <dbReference type="ARBA" id="ARBA00030882"/>
    </source>
</evidence>
<dbReference type="InterPro" id="IPR001394">
    <property type="entry name" value="Peptidase_C19_UCH"/>
</dbReference>
<keyword evidence="10" id="KW-1003">Cell membrane</keyword>
<evidence type="ECO:0000256" key="25">
    <source>
        <dbReference type="ARBA" id="ARBA00023273"/>
    </source>
</evidence>
<feature type="domain" description="USP" evidence="30">
    <location>
        <begin position="806"/>
        <end position="1205"/>
    </location>
</feature>
<dbReference type="InterPro" id="IPR036859">
    <property type="entry name" value="CAP-Gly_dom_sf"/>
</dbReference>
<evidence type="ECO:0000256" key="8">
    <source>
        <dbReference type="ARBA" id="ARBA00012759"/>
    </source>
</evidence>
<dbReference type="PROSITE" id="PS50245">
    <property type="entry name" value="CAP_GLY_2"/>
    <property type="match status" value="2"/>
</dbReference>
<keyword evidence="13" id="KW-0399">Innate immunity</keyword>
<reference evidence="32 33" key="1">
    <citation type="submission" date="2015-08" db="EMBL/GenBank/DDBJ databases">
        <title>The genome of the Asian arowana (Scleropages formosus).</title>
        <authorList>
            <person name="Tan M.H."/>
            <person name="Gan H.M."/>
            <person name="Croft L.J."/>
            <person name="Austin C.M."/>
        </authorList>
    </citation>
    <scope>NUCLEOTIDE SEQUENCE [LARGE SCALE GENOMIC DNA]</scope>
    <source>
        <strain evidence="32">Aro1</strain>
    </source>
</reference>
<evidence type="ECO:0000256" key="6">
    <source>
        <dbReference type="ARBA" id="ARBA00004556"/>
    </source>
</evidence>
<evidence type="ECO:0000313" key="33">
    <source>
        <dbReference type="Proteomes" id="UP000034805"/>
    </source>
</evidence>
<name>A0A0P7XCB5_SCLFO</name>
<dbReference type="Gene3D" id="2.30.30.190">
    <property type="entry name" value="CAP Gly-rich-like domain"/>
    <property type="match status" value="4"/>
</dbReference>
<dbReference type="InterPro" id="IPR000938">
    <property type="entry name" value="CAP-Gly_domain"/>
</dbReference>
<evidence type="ECO:0000256" key="21">
    <source>
        <dbReference type="ARBA" id="ARBA00022833"/>
    </source>
</evidence>
<evidence type="ECO:0000256" key="7">
    <source>
        <dbReference type="ARBA" id="ARBA00009085"/>
    </source>
</evidence>
<dbReference type="PROSITE" id="PS50235">
    <property type="entry name" value="USP_3"/>
    <property type="match status" value="1"/>
</dbReference>